<dbReference type="AlphaFoldDB" id="A0A4Z2DXX5"/>
<feature type="compositionally biased region" description="Basic and acidic residues" evidence="2">
    <location>
        <begin position="185"/>
        <end position="196"/>
    </location>
</feature>
<reference evidence="4 5" key="1">
    <citation type="submission" date="2019-03" db="EMBL/GenBank/DDBJ databases">
        <title>An improved genome assembly of the fluke Schistosoma japonicum.</title>
        <authorList>
            <person name="Hu W."/>
            <person name="Luo F."/>
            <person name="Yin M."/>
            <person name="Mo X."/>
            <person name="Sun C."/>
            <person name="Wu Q."/>
            <person name="Zhu B."/>
            <person name="Xiang M."/>
            <person name="Wang J."/>
            <person name="Wang Y."/>
            <person name="Zhang T."/>
            <person name="Xu B."/>
            <person name="Zheng H."/>
            <person name="Feng Z."/>
        </authorList>
    </citation>
    <scope>NUCLEOTIDE SEQUENCE [LARGE SCALE GENOMIC DNA]</scope>
    <source>
        <strain evidence="4">HuSjv2</strain>
        <tissue evidence="4">Worms</tissue>
    </source>
</reference>
<dbReference type="InterPro" id="IPR008978">
    <property type="entry name" value="HSP20-like_chaperone"/>
</dbReference>
<evidence type="ECO:0000256" key="1">
    <source>
        <dbReference type="ARBA" id="ARBA00025733"/>
    </source>
</evidence>
<dbReference type="InterPro" id="IPR007052">
    <property type="entry name" value="CS_dom"/>
</dbReference>
<dbReference type="PANTHER" id="PTHR22932:SF1">
    <property type="entry name" value="CO-CHAPERONE PROTEIN DAF-41"/>
    <property type="match status" value="1"/>
</dbReference>
<dbReference type="Gene3D" id="2.60.40.790">
    <property type="match status" value="1"/>
</dbReference>
<evidence type="ECO:0000256" key="2">
    <source>
        <dbReference type="SAM" id="MobiDB-lite"/>
    </source>
</evidence>
<accession>A0A4Z2DXX5</accession>
<organism evidence="4 5">
    <name type="scientific">Schistosoma japonicum</name>
    <name type="common">Blood fluke</name>
    <dbReference type="NCBI Taxonomy" id="6182"/>
    <lineage>
        <taxon>Eukaryota</taxon>
        <taxon>Metazoa</taxon>
        <taxon>Spiralia</taxon>
        <taxon>Lophotrochozoa</taxon>
        <taxon>Platyhelminthes</taxon>
        <taxon>Trematoda</taxon>
        <taxon>Digenea</taxon>
        <taxon>Strigeidida</taxon>
        <taxon>Schistosomatoidea</taxon>
        <taxon>Schistosomatidae</taxon>
        <taxon>Schistosoma</taxon>
    </lineage>
</organism>
<dbReference type="Proteomes" id="UP000311919">
    <property type="component" value="Unassembled WGS sequence"/>
</dbReference>
<feature type="region of interest" description="Disordered" evidence="2">
    <location>
        <begin position="136"/>
        <end position="211"/>
    </location>
</feature>
<dbReference type="PROSITE" id="PS51203">
    <property type="entry name" value="CS"/>
    <property type="match status" value="1"/>
</dbReference>
<evidence type="ECO:0000259" key="3">
    <source>
        <dbReference type="PROSITE" id="PS51203"/>
    </source>
</evidence>
<dbReference type="GO" id="GO:0051087">
    <property type="term" value="F:protein-folding chaperone binding"/>
    <property type="evidence" value="ECO:0007669"/>
    <property type="project" value="TreeGrafter"/>
</dbReference>
<proteinExistence type="inferred from homology"/>
<dbReference type="GO" id="GO:0051879">
    <property type="term" value="F:Hsp90 protein binding"/>
    <property type="evidence" value="ECO:0007669"/>
    <property type="project" value="InterPro"/>
</dbReference>
<dbReference type="STRING" id="6182.A0A4Z2DXX5"/>
<dbReference type="SUPFAM" id="SSF49764">
    <property type="entry name" value="HSP20-like chaperones"/>
    <property type="match status" value="1"/>
</dbReference>
<evidence type="ECO:0000313" key="5">
    <source>
        <dbReference type="Proteomes" id="UP000311919"/>
    </source>
</evidence>
<name>A0A4Z2DXX5_SCHJA</name>
<dbReference type="InterPro" id="IPR045250">
    <property type="entry name" value="p23-like"/>
</dbReference>
<dbReference type="GO" id="GO:0005634">
    <property type="term" value="C:nucleus"/>
    <property type="evidence" value="ECO:0007669"/>
    <property type="project" value="TreeGrafter"/>
</dbReference>
<gene>
    <name evidence="4" type="ORF">EWB00_008859</name>
</gene>
<protein>
    <submittedName>
        <fullName evidence="4">Co-chaperone protein isoform 3</fullName>
    </submittedName>
</protein>
<dbReference type="CDD" id="cd06465">
    <property type="entry name" value="p23_hB-ind1_like"/>
    <property type="match status" value="1"/>
</dbReference>
<dbReference type="GO" id="GO:0006457">
    <property type="term" value="P:protein folding"/>
    <property type="evidence" value="ECO:0007669"/>
    <property type="project" value="TreeGrafter"/>
</dbReference>
<dbReference type="EMBL" id="SKCS01000005">
    <property type="protein sequence ID" value="TNN21405.1"/>
    <property type="molecule type" value="Genomic_DNA"/>
</dbReference>
<evidence type="ECO:0000313" key="4">
    <source>
        <dbReference type="EMBL" id="TNN21405.1"/>
    </source>
</evidence>
<dbReference type="PANTHER" id="PTHR22932">
    <property type="entry name" value="TELOMERASE-BINDING PROTEIN P23 HSP90 CO-CHAPERONE"/>
    <property type="match status" value="1"/>
</dbReference>
<dbReference type="GO" id="GO:0005829">
    <property type="term" value="C:cytosol"/>
    <property type="evidence" value="ECO:0007669"/>
    <property type="project" value="TreeGrafter"/>
</dbReference>
<comment type="caution">
    <text evidence="4">The sequence shown here is derived from an EMBL/GenBank/DDBJ whole genome shotgun (WGS) entry which is preliminary data.</text>
</comment>
<feature type="compositionally biased region" description="Acidic residues" evidence="2">
    <location>
        <begin position="165"/>
        <end position="183"/>
    </location>
</feature>
<sequence length="211" mass="24022">MSGDHGVAVHPSLLWAQRNDCLYITVSISDVKSQSVNVNDKSLEFRYYMAYLKLHFSEPRLVKTNRQTMKLNLTYMDKSAQRYAGVYKPNYFKEPKVTTSGREVVICIKKKEPGAWPRLLSQQTKCPWLKTDFSRWKDEDDSEPDVEGNNFSNMLSQMSNFGDYGGDDGVDGDLDSDDEDLPDLEMPHADAEKSEENGTEEAEEKKPESTA</sequence>
<comment type="similarity">
    <text evidence="1">Belongs to the p23/wos2 family.</text>
</comment>
<dbReference type="GO" id="GO:0051131">
    <property type="term" value="P:chaperone-mediated protein complex assembly"/>
    <property type="evidence" value="ECO:0007669"/>
    <property type="project" value="TreeGrafter"/>
</dbReference>
<feature type="compositionally biased region" description="Polar residues" evidence="2">
    <location>
        <begin position="149"/>
        <end position="160"/>
    </location>
</feature>
<feature type="domain" description="CS" evidence="3">
    <location>
        <begin position="8"/>
        <end position="120"/>
    </location>
</feature>
<dbReference type="OrthoDB" id="1564555at2759"/>
<keyword evidence="5" id="KW-1185">Reference proteome</keyword>